<feature type="domain" description="PDZ" evidence="2">
    <location>
        <begin position="345"/>
        <end position="414"/>
    </location>
</feature>
<dbReference type="InterPro" id="IPR001478">
    <property type="entry name" value="PDZ"/>
</dbReference>
<dbReference type="Proteomes" id="UP001178507">
    <property type="component" value="Unassembled WGS sequence"/>
</dbReference>
<gene>
    <name evidence="3" type="ORF">EVOR1521_LOCUS22761</name>
</gene>
<feature type="transmembrane region" description="Helical" evidence="1">
    <location>
        <begin position="288"/>
        <end position="305"/>
    </location>
</feature>
<evidence type="ECO:0000256" key="1">
    <source>
        <dbReference type="SAM" id="Phobius"/>
    </source>
</evidence>
<keyword evidence="4" id="KW-1185">Reference proteome</keyword>
<keyword evidence="1" id="KW-1133">Transmembrane helix</keyword>
<keyword evidence="1" id="KW-0472">Membrane</keyword>
<dbReference type="CDD" id="cd00111">
    <property type="entry name" value="Trefoil"/>
    <property type="match status" value="1"/>
</dbReference>
<proteinExistence type="predicted"/>
<dbReference type="EMBL" id="CAUJNA010003327">
    <property type="protein sequence ID" value="CAJ1399184.1"/>
    <property type="molecule type" value="Genomic_DNA"/>
</dbReference>
<dbReference type="PROSITE" id="PS50106">
    <property type="entry name" value="PDZ"/>
    <property type="match status" value="1"/>
</dbReference>
<comment type="caution">
    <text evidence="3">The sequence shown here is derived from an EMBL/GenBank/DDBJ whole genome shotgun (WGS) entry which is preliminary data.</text>
</comment>
<dbReference type="AlphaFoldDB" id="A0AA36NAW3"/>
<dbReference type="InterPro" id="IPR036034">
    <property type="entry name" value="PDZ_sf"/>
</dbReference>
<reference evidence="3" key="1">
    <citation type="submission" date="2023-08" db="EMBL/GenBank/DDBJ databases">
        <authorList>
            <person name="Chen Y."/>
            <person name="Shah S."/>
            <person name="Dougan E. K."/>
            <person name="Thang M."/>
            <person name="Chan C."/>
        </authorList>
    </citation>
    <scope>NUCLEOTIDE SEQUENCE</scope>
</reference>
<dbReference type="Gene3D" id="2.30.42.10">
    <property type="match status" value="1"/>
</dbReference>
<evidence type="ECO:0000259" key="2">
    <source>
        <dbReference type="PROSITE" id="PS50106"/>
    </source>
</evidence>
<dbReference type="InterPro" id="IPR000519">
    <property type="entry name" value="P_trefoil_dom"/>
</dbReference>
<sequence>MTITHLASSLSARTSFVFDCSNESIHSLDPDCMRLRDLYVGKEVLGASVNTDCGVPYETENPYKRVKRPIYIHDSRDGLWYHCCEYRPPYGYFTHRTHPPLLKAEHISLGGMAMKFVSGLFKKKSKTEPEHLPVGEAPEAEGDIMEQAQGPLLQCNAYENLKLVQNKAIGTRESLGDMPMRCMGDEAVLLRRFTGGTVRPKPNNPIDPANPPKDTECVDIGPKGTATVVGKNYAVFMLEAPAFLSTPWNVAERPKAGGGLSGVWFPRRRRPREIAPLPVSSAKGKRRVVFFLGFVGFCLWIMAFYEPCQVDSKSRRDCGYAGVSSAYCITGSCFTSRGGKLEKKTVKVERKKGGTLGLEVKKEEKGDLVLVRSVGAGAVQAYNDQLPADSDQRIRSGDVIAKVDGSAKNLAEERWPAVGRSSWSWR</sequence>
<keyword evidence="1" id="KW-0812">Transmembrane</keyword>
<evidence type="ECO:0000313" key="3">
    <source>
        <dbReference type="EMBL" id="CAJ1399184.1"/>
    </source>
</evidence>
<evidence type="ECO:0000313" key="4">
    <source>
        <dbReference type="Proteomes" id="UP001178507"/>
    </source>
</evidence>
<name>A0AA36NAW3_9DINO</name>
<accession>A0AA36NAW3</accession>
<organism evidence="3 4">
    <name type="scientific">Effrenium voratum</name>
    <dbReference type="NCBI Taxonomy" id="2562239"/>
    <lineage>
        <taxon>Eukaryota</taxon>
        <taxon>Sar</taxon>
        <taxon>Alveolata</taxon>
        <taxon>Dinophyceae</taxon>
        <taxon>Suessiales</taxon>
        <taxon>Symbiodiniaceae</taxon>
        <taxon>Effrenium</taxon>
    </lineage>
</organism>
<protein>
    <recommendedName>
        <fullName evidence="2">PDZ domain-containing protein</fullName>
    </recommendedName>
</protein>